<gene>
    <name evidence="2" type="ORF">BEWA_048160</name>
</gene>
<protein>
    <submittedName>
        <fullName evidence="2">Uncharacterized protein</fullName>
    </submittedName>
</protein>
<sequence length="402" mass="45046">MNSRNNLNGEPAPQPQIWQNGGLTLLRREVPHLFDVPIRLCRIVLTIFLSDSDEDEDSTPQDDSNGRTLGDMRGSSGTIGSPVSASASAPTLENEGPTLSTSQVHPGNNGDHYLRVRGNDELLHSNDAESTDEEDEFFLASETFDDDSDDDQYTLANETNEELDSLYDIGNSISEEYDAVIRELELGFEASLLAEALADIPDNSELQLTIEFEYPDIVNFLNDISDDEDIEVEVVSDTFQQDPFENYTSTLPTPVENPVTLELSNPNEREINLLKGEYNGIHEKEYTPIGERNIVSIRENCRCIWNGALGEACQRVILYKRDRDVLICLELTTPNGSEKRFLEKQNLGFMRISESEFRTKLDEMRNQPRETTEAEHPNPEPIAEESVVSTSTAEEASTSEQA</sequence>
<dbReference type="RefSeq" id="XP_004831801.1">
    <property type="nucleotide sequence ID" value="XM_004831744.1"/>
</dbReference>
<dbReference type="KEGG" id="beq:BEWA_048160"/>
<feature type="compositionally biased region" description="Polar residues" evidence="1">
    <location>
        <begin position="75"/>
        <end position="106"/>
    </location>
</feature>
<evidence type="ECO:0000313" key="3">
    <source>
        <dbReference type="Proteomes" id="UP000031512"/>
    </source>
</evidence>
<accession>L1LAS0</accession>
<evidence type="ECO:0000256" key="1">
    <source>
        <dbReference type="SAM" id="MobiDB-lite"/>
    </source>
</evidence>
<reference evidence="2 3" key="1">
    <citation type="journal article" date="2012" name="BMC Genomics">
        <title>Comparative genomic analysis and phylogenetic position of Theileria equi.</title>
        <authorList>
            <person name="Kappmeyer L.S."/>
            <person name="Thiagarajan M."/>
            <person name="Herndon D.R."/>
            <person name="Ramsay J.D."/>
            <person name="Caler E."/>
            <person name="Djikeng A."/>
            <person name="Gillespie J.J."/>
            <person name="Lau A.O."/>
            <person name="Roalson E.H."/>
            <person name="Silva J.C."/>
            <person name="Silva M.G."/>
            <person name="Suarez C.E."/>
            <person name="Ueti M.W."/>
            <person name="Nene V.M."/>
            <person name="Mealey R.H."/>
            <person name="Knowles D.P."/>
            <person name="Brayton K.A."/>
        </authorList>
    </citation>
    <scope>NUCLEOTIDE SEQUENCE [LARGE SCALE GENOMIC DNA]</scope>
    <source>
        <strain evidence="2 3">WA</strain>
    </source>
</reference>
<dbReference type="AlphaFoldDB" id="L1LAS0"/>
<proteinExistence type="predicted"/>
<comment type="caution">
    <text evidence="2">The sequence shown here is derived from an EMBL/GenBank/DDBJ whole genome shotgun (WGS) entry which is preliminary data.</text>
</comment>
<dbReference type="VEuPathDB" id="PiroplasmaDB:BEWA_048160"/>
<feature type="compositionally biased region" description="Low complexity" evidence="1">
    <location>
        <begin position="384"/>
        <end position="402"/>
    </location>
</feature>
<dbReference type="EMBL" id="ACOU01000007">
    <property type="protein sequence ID" value="EKX72349.1"/>
    <property type="molecule type" value="Genomic_DNA"/>
</dbReference>
<organism evidence="2 3">
    <name type="scientific">Theileria equi strain WA</name>
    <dbReference type="NCBI Taxonomy" id="1537102"/>
    <lineage>
        <taxon>Eukaryota</taxon>
        <taxon>Sar</taxon>
        <taxon>Alveolata</taxon>
        <taxon>Apicomplexa</taxon>
        <taxon>Aconoidasida</taxon>
        <taxon>Piroplasmida</taxon>
        <taxon>Theileriidae</taxon>
        <taxon>Theileria</taxon>
    </lineage>
</organism>
<dbReference type="Proteomes" id="UP000031512">
    <property type="component" value="Unassembled WGS sequence"/>
</dbReference>
<dbReference type="GeneID" id="15805205"/>
<evidence type="ECO:0000313" key="2">
    <source>
        <dbReference type="EMBL" id="EKX72349.1"/>
    </source>
</evidence>
<feature type="region of interest" description="Disordered" evidence="1">
    <location>
        <begin position="52"/>
        <end position="115"/>
    </location>
</feature>
<keyword evidence="3" id="KW-1185">Reference proteome</keyword>
<name>L1LAS0_THEEQ</name>
<feature type="compositionally biased region" description="Basic and acidic residues" evidence="1">
    <location>
        <begin position="358"/>
        <end position="378"/>
    </location>
</feature>
<feature type="region of interest" description="Disordered" evidence="1">
    <location>
        <begin position="358"/>
        <end position="402"/>
    </location>
</feature>